<evidence type="ECO:0000256" key="13">
    <source>
        <dbReference type="ARBA" id="ARBA00034808"/>
    </source>
</evidence>
<evidence type="ECO:0000256" key="6">
    <source>
        <dbReference type="ARBA" id="ARBA00022806"/>
    </source>
</evidence>
<dbReference type="Pfam" id="PF13361">
    <property type="entry name" value="UvrD_C"/>
    <property type="match status" value="2"/>
</dbReference>
<comment type="catalytic activity">
    <reaction evidence="14">
        <text>ATP + H2O = ADP + phosphate + H(+)</text>
        <dbReference type="Rhea" id="RHEA:13065"/>
        <dbReference type="ChEBI" id="CHEBI:15377"/>
        <dbReference type="ChEBI" id="CHEBI:15378"/>
        <dbReference type="ChEBI" id="CHEBI:30616"/>
        <dbReference type="ChEBI" id="CHEBI:43474"/>
        <dbReference type="ChEBI" id="CHEBI:456216"/>
        <dbReference type="EC" id="5.6.2.4"/>
    </reaction>
</comment>
<evidence type="ECO:0000256" key="8">
    <source>
        <dbReference type="ARBA" id="ARBA00022840"/>
    </source>
</evidence>
<dbReference type="PROSITE" id="PS51198">
    <property type="entry name" value="UVRD_HELICASE_ATP_BIND"/>
    <property type="match status" value="1"/>
</dbReference>
<dbReference type="Gene3D" id="1.10.10.160">
    <property type="match status" value="1"/>
</dbReference>
<evidence type="ECO:0000256" key="3">
    <source>
        <dbReference type="ARBA" id="ARBA00022741"/>
    </source>
</evidence>
<dbReference type="Gene3D" id="1.10.486.10">
    <property type="entry name" value="PCRA, domain 4"/>
    <property type="match status" value="1"/>
</dbReference>
<dbReference type="EMBL" id="LT629710">
    <property type="protein sequence ID" value="SDP42910.1"/>
    <property type="molecule type" value="Genomic_DNA"/>
</dbReference>
<keyword evidence="11" id="KW-0413">Isomerase</keyword>
<evidence type="ECO:0000313" key="19">
    <source>
        <dbReference type="EMBL" id="SDP42910.1"/>
    </source>
</evidence>
<evidence type="ECO:0000259" key="17">
    <source>
        <dbReference type="PROSITE" id="PS51198"/>
    </source>
</evidence>
<reference evidence="19 20" key="1">
    <citation type="submission" date="2016-10" db="EMBL/GenBank/DDBJ databases">
        <authorList>
            <person name="de Groot N.N."/>
        </authorList>
    </citation>
    <scope>NUCLEOTIDE SEQUENCE [LARGE SCALE GENOMIC DNA]</scope>
    <source>
        <strain evidence="20">P4-7,KCTC 19426,CECT 7604</strain>
    </source>
</reference>
<evidence type="ECO:0000256" key="15">
    <source>
        <dbReference type="PROSITE-ProRule" id="PRU00560"/>
    </source>
</evidence>
<keyword evidence="5 15" id="KW-0378">Hydrolase</keyword>
<dbReference type="GO" id="GO:0005829">
    <property type="term" value="C:cytosol"/>
    <property type="evidence" value="ECO:0007669"/>
    <property type="project" value="TreeGrafter"/>
</dbReference>
<keyword evidence="2" id="KW-0540">Nuclease</keyword>
<dbReference type="InterPro" id="IPR000212">
    <property type="entry name" value="DNA_helicase_UvrD/REP"/>
</dbReference>
<gene>
    <name evidence="19" type="ORF">SAMN04515671_4190</name>
</gene>
<evidence type="ECO:0000256" key="11">
    <source>
        <dbReference type="ARBA" id="ARBA00023235"/>
    </source>
</evidence>
<feature type="binding site" evidence="15">
    <location>
        <begin position="35"/>
        <end position="42"/>
    </location>
    <ligand>
        <name>ATP</name>
        <dbReference type="ChEBI" id="CHEBI:30616"/>
    </ligand>
</feature>
<name>A0A1H0SMH3_9ACTN</name>
<dbReference type="GO" id="GO:0033202">
    <property type="term" value="C:DNA helicase complex"/>
    <property type="evidence" value="ECO:0007669"/>
    <property type="project" value="TreeGrafter"/>
</dbReference>
<feature type="region of interest" description="Disordered" evidence="16">
    <location>
        <begin position="861"/>
        <end position="880"/>
    </location>
</feature>
<keyword evidence="7" id="KW-0269">Exonuclease</keyword>
<dbReference type="Gene3D" id="3.90.320.10">
    <property type="match status" value="1"/>
</dbReference>
<keyword evidence="3 15" id="KW-0547">Nucleotide-binding</keyword>
<keyword evidence="20" id="KW-1185">Reference proteome</keyword>
<sequence length="1152" mass="122432">MIGAEELSTILRLPPPTAEQVAVIQAPLCPALVVAGAGSGKTETMAARVLFLVANGLVRPEQILGLTFTRKAASGLAARIRRRLRTLAASGVLDRADARSGLSGGEPEVSTYHSFGGRLIAEFGPLAQVEPASRVLSATGSWQMARRVVGRWDGDLETDLGPDQVTDRLLAMSGGLADHLIDSLALSDEIERVLAVLRAAPPSATQRGSVHSGLAGYLKRLQDRAWILPLVDAFTQAKRRAGVVDFADQMQVAAALVTGQPRIGEVLRDRFSVVLLDEYQDTGHAQRVILRAVFSDTGIPGRPSGHPVTAVGDPVQSIYSWRGASASNLPRFPTDFPLRSGQPAPTLTLSTSFRNPSSVLTVANEISAIVRRGAVPVQELRPRSGADRGDVRYGLFGTAVEEETWVAASIAELWETARAARAPGDPTSARTAEPADLPPSTAVLLRRRRDMEPMAAALRAVGLPVEVVGLGGLLSEPEIADLLALLQVLVDPTAGPAALRLLTGARWQLGMADLAALSKRAGELTPRRIVAAGADGHASVRAALAEAGSGEDIDSASLIDAISDPGEAERYSAEGFRRLRRLAGELHRLRGRLTLPLPDLVAELERVTGLDVEVRISSPAGRAHLDAFADVVAEFASSGGGVVELVEYLLTAAEREDGLAPGEVEPAPGRIQILTVHAAKGLEWEIVAVPHVSDSVFPGSRGSTWLGDAAQLPPSLRGDAADLPQLALPAGGDQKDMVEALAGHTAALKADLAVEERRLLYVAITRAERVLLVSGHQWGRTGSKPHGPSEFLLEVRAAAETFGPAARWAPAPADGEVNPLTSAPRVQAWPVDPLGDRRAPVRQGADRVLAALDRLNRSVDGDRTAAAAAEPRVDRSAGDPHDWARDVAALLAERRAARSRLIEVALPQSISATALVDLADDPAALARRIRRPVPHAPTPRARRGTEFHAWLERFYTSSALMEISDLPGALDGERVPDPEDERLKTRFQASSWARRIPFEIELPFSMTIGGQPVKGRIDAVFRDDDGGCTVVDWKTGRPPPADRRAAATVQLAVYRLAAAHMLAMPLSMVRAAFVYVALDEQFAPADLLDADGLAALLAFSTSSTGQSHDVVVADEADDVPVPPDEPDDGPEPPQEWDEPPPEFADTGEGAYG</sequence>
<dbReference type="Gene3D" id="3.40.50.300">
    <property type="entry name" value="P-loop containing nucleotide triphosphate hydrolases"/>
    <property type="match status" value="3"/>
</dbReference>
<dbReference type="EC" id="5.6.2.4" evidence="13"/>
<dbReference type="SUPFAM" id="SSF52540">
    <property type="entry name" value="P-loop containing nucleoside triphosphate hydrolases"/>
    <property type="match status" value="1"/>
</dbReference>
<dbReference type="InterPro" id="IPR038726">
    <property type="entry name" value="PDDEXK_AddAB-type"/>
</dbReference>
<keyword evidence="10" id="KW-0234">DNA repair</keyword>
<dbReference type="GO" id="GO:0003677">
    <property type="term" value="F:DNA binding"/>
    <property type="evidence" value="ECO:0007669"/>
    <property type="project" value="UniProtKB-KW"/>
</dbReference>
<feature type="domain" description="UvrD-like helicase ATP-binding" evidence="17">
    <location>
        <begin position="14"/>
        <end position="356"/>
    </location>
</feature>
<keyword evidence="8 15" id="KW-0067">ATP-binding</keyword>
<dbReference type="InterPro" id="IPR013986">
    <property type="entry name" value="DExx_box_DNA_helicase_dom_sf"/>
</dbReference>
<dbReference type="GO" id="GO:0004527">
    <property type="term" value="F:exonuclease activity"/>
    <property type="evidence" value="ECO:0007669"/>
    <property type="project" value="UniProtKB-KW"/>
</dbReference>
<evidence type="ECO:0000313" key="20">
    <source>
        <dbReference type="Proteomes" id="UP000198741"/>
    </source>
</evidence>
<dbReference type="PROSITE" id="PS51217">
    <property type="entry name" value="UVRD_HELICASE_CTER"/>
    <property type="match status" value="1"/>
</dbReference>
<dbReference type="GO" id="GO:0000725">
    <property type="term" value="P:recombinational repair"/>
    <property type="evidence" value="ECO:0007669"/>
    <property type="project" value="TreeGrafter"/>
</dbReference>
<dbReference type="Pfam" id="PF00580">
    <property type="entry name" value="UvrD-helicase"/>
    <property type="match status" value="1"/>
</dbReference>
<feature type="domain" description="UvrD-like helicase C-terminal" evidence="18">
    <location>
        <begin position="357"/>
        <end position="681"/>
    </location>
</feature>
<evidence type="ECO:0000256" key="2">
    <source>
        <dbReference type="ARBA" id="ARBA00022722"/>
    </source>
</evidence>
<protein>
    <recommendedName>
        <fullName evidence="13">DNA 3'-5' helicase</fullName>
        <ecNumber evidence="13">5.6.2.4</ecNumber>
    </recommendedName>
</protein>
<dbReference type="InterPro" id="IPR011604">
    <property type="entry name" value="PDDEXK-like_dom_sf"/>
</dbReference>
<dbReference type="GO" id="GO:0043138">
    <property type="term" value="F:3'-5' DNA helicase activity"/>
    <property type="evidence" value="ECO:0007669"/>
    <property type="project" value="UniProtKB-EC"/>
</dbReference>
<dbReference type="Proteomes" id="UP000198741">
    <property type="component" value="Chromosome I"/>
</dbReference>
<accession>A0A1H0SMH3</accession>
<evidence type="ECO:0000256" key="5">
    <source>
        <dbReference type="ARBA" id="ARBA00022801"/>
    </source>
</evidence>
<comment type="similarity">
    <text evidence="1">Belongs to the helicase family. UvrD subfamily.</text>
</comment>
<comment type="catalytic activity">
    <reaction evidence="12">
        <text>Couples ATP hydrolysis with the unwinding of duplex DNA by translocating in the 3'-5' direction.</text>
        <dbReference type="EC" id="5.6.2.4"/>
    </reaction>
</comment>
<evidence type="ECO:0000256" key="1">
    <source>
        <dbReference type="ARBA" id="ARBA00009922"/>
    </source>
</evidence>
<keyword evidence="6 15" id="KW-0347">Helicase</keyword>
<feature type="compositionally biased region" description="Basic and acidic residues" evidence="16">
    <location>
        <begin position="871"/>
        <end position="880"/>
    </location>
</feature>
<dbReference type="InterPro" id="IPR011335">
    <property type="entry name" value="Restrct_endonuc-II-like"/>
</dbReference>
<proteinExistence type="inferred from homology"/>
<evidence type="ECO:0000256" key="16">
    <source>
        <dbReference type="SAM" id="MobiDB-lite"/>
    </source>
</evidence>
<dbReference type="PANTHER" id="PTHR11070:SF55">
    <property type="entry name" value="DNA 3'-5' HELICASE"/>
    <property type="match status" value="1"/>
</dbReference>
<dbReference type="STRING" id="1090615.SAMN04515671_4190"/>
<dbReference type="InterPro" id="IPR027417">
    <property type="entry name" value="P-loop_NTPase"/>
</dbReference>
<evidence type="ECO:0000256" key="9">
    <source>
        <dbReference type="ARBA" id="ARBA00023125"/>
    </source>
</evidence>
<dbReference type="OrthoDB" id="4812256at2"/>
<evidence type="ECO:0000259" key="18">
    <source>
        <dbReference type="PROSITE" id="PS51217"/>
    </source>
</evidence>
<dbReference type="InterPro" id="IPR014017">
    <property type="entry name" value="DNA_helicase_UvrD-like_C"/>
</dbReference>
<feature type="region of interest" description="Disordered" evidence="16">
    <location>
        <begin position="1106"/>
        <end position="1152"/>
    </location>
</feature>
<keyword evidence="9" id="KW-0238">DNA-binding</keyword>
<evidence type="ECO:0000256" key="14">
    <source>
        <dbReference type="ARBA" id="ARBA00048988"/>
    </source>
</evidence>
<dbReference type="CDD" id="cd17932">
    <property type="entry name" value="DEXQc_UvrD"/>
    <property type="match status" value="1"/>
</dbReference>
<dbReference type="RefSeq" id="WP_090479987.1">
    <property type="nucleotide sequence ID" value="NZ_LT629710.1"/>
</dbReference>
<evidence type="ECO:0000256" key="10">
    <source>
        <dbReference type="ARBA" id="ARBA00023204"/>
    </source>
</evidence>
<evidence type="ECO:0000256" key="7">
    <source>
        <dbReference type="ARBA" id="ARBA00022839"/>
    </source>
</evidence>
<organism evidence="19 20">
    <name type="scientific">Nakamurella panacisegetis</name>
    <dbReference type="NCBI Taxonomy" id="1090615"/>
    <lineage>
        <taxon>Bacteria</taxon>
        <taxon>Bacillati</taxon>
        <taxon>Actinomycetota</taxon>
        <taxon>Actinomycetes</taxon>
        <taxon>Nakamurellales</taxon>
        <taxon>Nakamurellaceae</taxon>
        <taxon>Nakamurella</taxon>
    </lineage>
</organism>
<feature type="compositionally biased region" description="Acidic residues" evidence="16">
    <location>
        <begin position="1112"/>
        <end position="1140"/>
    </location>
</feature>
<dbReference type="Pfam" id="PF12705">
    <property type="entry name" value="PDDEXK_1"/>
    <property type="match status" value="1"/>
</dbReference>
<dbReference type="GO" id="GO:0005524">
    <property type="term" value="F:ATP binding"/>
    <property type="evidence" value="ECO:0007669"/>
    <property type="project" value="UniProtKB-UniRule"/>
</dbReference>
<evidence type="ECO:0000256" key="12">
    <source>
        <dbReference type="ARBA" id="ARBA00034617"/>
    </source>
</evidence>
<evidence type="ECO:0000256" key="4">
    <source>
        <dbReference type="ARBA" id="ARBA00022763"/>
    </source>
</evidence>
<dbReference type="InterPro" id="IPR014016">
    <property type="entry name" value="UvrD-like_ATP-bd"/>
</dbReference>
<dbReference type="AlphaFoldDB" id="A0A1H0SMH3"/>
<dbReference type="SUPFAM" id="SSF52980">
    <property type="entry name" value="Restriction endonuclease-like"/>
    <property type="match status" value="1"/>
</dbReference>
<dbReference type="PANTHER" id="PTHR11070">
    <property type="entry name" value="UVRD / RECB / PCRA DNA HELICASE FAMILY MEMBER"/>
    <property type="match status" value="1"/>
</dbReference>
<keyword evidence="4" id="KW-0227">DNA damage</keyword>